<organism evidence="2 3">
    <name type="scientific">Caenorhabditis briggsae</name>
    <dbReference type="NCBI Taxonomy" id="6238"/>
    <lineage>
        <taxon>Eukaryota</taxon>
        <taxon>Metazoa</taxon>
        <taxon>Ecdysozoa</taxon>
        <taxon>Nematoda</taxon>
        <taxon>Chromadorea</taxon>
        <taxon>Rhabditida</taxon>
        <taxon>Rhabditina</taxon>
        <taxon>Rhabditomorpha</taxon>
        <taxon>Rhabditoidea</taxon>
        <taxon>Rhabditidae</taxon>
        <taxon>Peloderinae</taxon>
        <taxon>Caenorhabditis</taxon>
    </lineage>
</organism>
<reference evidence="2 3" key="1">
    <citation type="submission" date="2022-04" db="EMBL/GenBank/DDBJ databases">
        <title>Chromosome-level reference genomes for two strains of Caenorhabditis briggsae: an improved platform for comparative genomics.</title>
        <authorList>
            <person name="Stevens L."/>
            <person name="Andersen E."/>
        </authorList>
    </citation>
    <scope>NUCLEOTIDE SEQUENCE [LARGE SCALE GENOMIC DNA]</scope>
    <source>
        <strain evidence="2">VX34</strain>
        <tissue evidence="2">Whole-organism</tissue>
    </source>
</reference>
<gene>
    <name evidence="2" type="ORF">L5515_012545</name>
</gene>
<dbReference type="AlphaFoldDB" id="A0AAE9EXW8"/>
<dbReference type="EMBL" id="CP092623">
    <property type="protein sequence ID" value="UMM30814.1"/>
    <property type="molecule type" value="Genomic_DNA"/>
</dbReference>
<feature type="compositionally biased region" description="Basic and acidic residues" evidence="1">
    <location>
        <begin position="36"/>
        <end position="61"/>
    </location>
</feature>
<keyword evidence="3" id="KW-1185">Reference proteome</keyword>
<sequence length="93" mass="10509">MSQGLPTVELGMTSSSGSIVMYSTNTATNKIHRQNRRDSRGKESLKDVKDVPKSDSSDVNRFRSSQSLVFEITLQSARDVEPNDHRMEKRHTL</sequence>
<protein>
    <submittedName>
        <fullName evidence="2">Uncharacterized protein</fullName>
    </submittedName>
</protein>
<feature type="region of interest" description="Disordered" evidence="1">
    <location>
        <begin position="24"/>
        <end position="62"/>
    </location>
</feature>
<evidence type="ECO:0000313" key="3">
    <source>
        <dbReference type="Proteomes" id="UP000829354"/>
    </source>
</evidence>
<name>A0AAE9EXW8_CAEBR</name>
<accession>A0AAE9EXW8</accession>
<evidence type="ECO:0000256" key="1">
    <source>
        <dbReference type="SAM" id="MobiDB-lite"/>
    </source>
</evidence>
<dbReference type="Proteomes" id="UP000829354">
    <property type="component" value="Chromosome IV"/>
</dbReference>
<evidence type="ECO:0000313" key="2">
    <source>
        <dbReference type="EMBL" id="UMM30814.1"/>
    </source>
</evidence>
<feature type="region of interest" description="Disordered" evidence="1">
    <location>
        <begin position="74"/>
        <end position="93"/>
    </location>
</feature>
<feature type="compositionally biased region" description="Basic and acidic residues" evidence="1">
    <location>
        <begin position="78"/>
        <end position="93"/>
    </location>
</feature>
<proteinExistence type="predicted"/>